<feature type="region of interest" description="Disordered" evidence="1">
    <location>
        <begin position="57"/>
        <end position="90"/>
    </location>
</feature>
<evidence type="ECO:0000313" key="3">
    <source>
        <dbReference type="Proteomes" id="UP000078576"/>
    </source>
</evidence>
<evidence type="ECO:0000313" key="2">
    <source>
        <dbReference type="EMBL" id="KUI60974.1"/>
    </source>
</evidence>
<proteinExistence type="predicted"/>
<reference evidence="3" key="1">
    <citation type="submission" date="2014-12" db="EMBL/GenBank/DDBJ databases">
        <title>Genome Sequence of Valsa Canker Pathogens Uncovers a Specific Adaption of Colonization on Woody Bark.</title>
        <authorList>
            <person name="Yin Z."/>
            <person name="Liu H."/>
            <person name="Gao X."/>
            <person name="Li Z."/>
            <person name="Song N."/>
            <person name="Ke X."/>
            <person name="Dai Q."/>
            <person name="Wu Y."/>
            <person name="Sun Y."/>
            <person name="Xu J.-R."/>
            <person name="Kang Z.K."/>
            <person name="Wang L."/>
            <person name="Huang L."/>
        </authorList>
    </citation>
    <scope>NUCLEOTIDE SEQUENCE [LARGE SCALE GENOMIC DNA]</scope>
    <source>
        <strain evidence="3">SXYL134</strain>
    </source>
</reference>
<dbReference type="Proteomes" id="UP000078576">
    <property type="component" value="Unassembled WGS sequence"/>
</dbReference>
<dbReference type="OrthoDB" id="5235291at2759"/>
<protein>
    <submittedName>
        <fullName evidence="2">Uncharacterized protein</fullName>
    </submittedName>
</protein>
<feature type="region of interest" description="Disordered" evidence="1">
    <location>
        <begin position="1"/>
        <end position="27"/>
    </location>
</feature>
<organism evidence="2 3">
    <name type="scientific">Cytospora mali</name>
    <name type="common">Apple Valsa canker fungus</name>
    <name type="synonym">Valsa mali</name>
    <dbReference type="NCBI Taxonomy" id="578113"/>
    <lineage>
        <taxon>Eukaryota</taxon>
        <taxon>Fungi</taxon>
        <taxon>Dikarya</taxon>
        <taxon>Ascomycota</taxon>
        <taxon>Pezizomycotina</taxon>
        <taxon>Sordariomycetes</taxon>
        <taxon>Sordariomycetidae</taxon>
        <taxon>Diaporthales</taxon>
        <taxon>Cytosporaceae</taxon>
        <taxon>Cytospora</taxon>
    </lineage>
</organism>
<dbReference type="AlphaFoldDB" id="A0A194VAR6"/>
<dbReference type="EMBL" id="KN714763">
    <property type="protein sequence ID" value="KUI60974.1"/>
    <property type="molecule type" value="Genomic_DNA"/>
</dbReference>
<keyword evidence="3" id="KW-1185">Reference proteome</keyword>
<name>A0A194VAR6_CYTMA</name>
<sequence>MVNMPFPSFLSGVLPSQSQQESRPLEEVDDRYELAVLTRMSDNEGWSDEEYTAALKRLAEKNNNKKTRPTPPTQTHTADISATPSMDQSELVSIEKRQETVRITRQADSEGWSNEKILAALRLRNSIHYELREKTKPITAEPVKLQTRSTTM</sequence>
<accession>A0A194VAR6</accession>
<feature type="compositionally biased region" description="Polar residues" evidence="1">
    <location>
        <begin position="73"/>
        <end position="90"/>
    </location>
</feature>
<gene>
    <name evidence="2" type="ORF">VP1G_08149</name>
</gene>
<evidence type="ECO:0000256" key="1">
    <source>
        <dbReference type="SAM" id="MobiDB-lite"/>
    </source>
</evidence>